<dbReference type="PANTHER" id="PTHR13251">
    <property type="entry name" value="EPILEPSY HOLOPROSENCEPHALY CANDIDATE 1/TMEM1"/>
    <property type="match status" value="1"/>
</dbReference>
<dbReference type="OrthoDB" id="10256906at2759"/>
<feature type="domain" description="TRAPPC10/Trs130 N-terminal" evidence="1">
    <location>
        <begin position="207"/>
        <end position="235"/>
    </location>
</feature>
<dbReference type="Proteomes" id="UP000678499">
    <property type="component" value="Unassembled WGS sequence"/>
</dbReference>
<dbReference type="GO" id="GO:0034498">
    <property type="term" value="P:early endosome to Golgi transport"/>
    <property type="evidence" value="ECO:0007669"/>
    <property type="project" value="TreeGrafter"/>
</dbReference>
<gene>
    <name evidence="2" type="ORF">NMOB1V02_LOCUS13121</name>
    <name evidence="3" type="ORF">NMOB1V02_LOCUS13123</name>
</gene>
<dbReference type="InterPro" id="IPR056913">
    <property type="entry name" value="TRAPPC10/Trs130_N"/>
</dbReference>
<accession>A0A7R9C1L6</accession>
<protein>
    <recommendedName>
        <fullName evidence="1">TRAPPC10/Trs130 N-terminal domain-containing protein</fullName>
    </recommendedName>
</protein>
<evidence type="ECO:0000259" key="1">
    <source>
        <dbReference type="Pfam" id="PF23036"/>
    </source>
</evidence>
<evidence type="ECO:0000313" key="3">
    <source>
        <dbReference type="EMBL" id="CAD7285521.1"/>
    </source>
</evidence>
<evidence type="ECO:0000313" key="2">
    <source>
        <dbReference type="EMBL" id="CAD7285519.1"/>
    </source>
</evidence>
<dbReference type="AlphaFoldDB" id="A0A7R9C1L6"/>
<evidence type="ECO:0000313" key="4">
    <source>
        <dbReference type="Proteomes" id="UP000678499"/>
    </source>
</evidence>
<dbReference type="EMBL" id="OA897966">
    <property type="protein sequence ID" value="CAD7285521.1"/>
    <property type="molecule type" value="Genomic_DNA"/>
</dbReference>
<dbReference type="EMBL" id="OA897956">
    <property type="protein sequence ID" value="CAD7285519.1"/>
    <property type="molecule type" value="Genomic_DNA"/>
</dbReference>
<dbReference type="EMBL" id="CAJPEX010015919">
    <property type="protein sequence ID" value="CAG0925671.1"/>
    <property type="molecule type" value="Genomic_DNA"/>
</dbReference>
<dbReference type="GO" id="GO:0006891">
    <property type="term" value="P:intra-Golgi vesicle-mediated transport"/>
    <property type="evidence" value="ECO:0007669"/>
    <property type="project" value="TreeGrafter"/>
</dbReference>
<proteinExistence type="predicted"/>
<dbReference type="GO" id="GO:0005829">
    <property type="term" value="C:cytosol"/>
    <property type="evidence" value="ECO:0007669"/>
    <property type="project" value="GOC"/>
</dbReference>
<feature type="domain" description="TRAPPC10/Trs130 N-terminal" evidence="1">
    <location>
        <begin position="2"/>
        <end position="177"/>
    </location>
</feature>
<organism evidence="2">
    <name type="scientific">Notodromas monacha</name>
    <dbReference type="NCBI Taxonomy" id="399045"/>
    <lineage>
        <taxon>Eukaryota</taxon>
        <taxon>Metazoa</taxon>
        <taxon>Ecdysozoa</taxon>
        <taxon>Arthropoda</taxon>
        <taxon>Crustacea</taxon>
        <taxon>Oligostraca</taxon>
        <taxon>Ostracoda</taxon>
        <taxon>Podocopa</taxon>
        <taxon>Podocopida</taxon>
        <taxon>Cypridocopina</taxon>
        <taxon>Cypridoidea</taxon>
        <taxon>Cyprididae</taxon>
        <taxon>Notodromas</taxon>
    </lineage>
</organism>
<name>A0A7R9C1L6_9CRUS</name>
<reference evidence="2" key="1">
    <citation type="submission" date="2020-11" db="EMBL/GenBank/DDBJ databases">
        <authorList>
            <person name="Tran Van P."/>
        </authorList>
    </citation>
    <scope>NUCLEOTIDE SEQUENCE</scope>
</reference>
<dbReference type="InterPro" id="IPR045126">
    <property type="entry name" value="TRAPPC10/Trs130"/>
</dbReference>
<dbReference type="EMBL" id="CAJPEX010015929">
    <property type="protein sequence ID" value="CAG0925673.1"/>
    <property type="molecule type" value="Genomic_DNA"/>
</dbReference>
<dbReference type="Pfam" id="PF23036">
    <property type="entry name" value="TRAPPC10_1st"/>
    <property type="match status" value="2"/>
</dbReference>
<sequence length="236" mass="27225">MNHLKTQNNPDWLVVVMEGSDSRKSNKLLPRATVFDKIRSDFASKHPERCVSISDPSKSDARTAEAWQTLLFRIRQLSLAGLTRILTKFEEEMRGQRERRVDPSWEFCQYFLMQEELALVYEMLGLDEDALVQYDELDALFTQFIINAGAGDIPNWMHSFAQPPENWDGVRLGGIRRITAKRRGGNLSPSSPVRLRNQESARRFLEGVRTDIVENDVSLLQFRNYLFSRQCSLLLG</sequence>
<keyword evidence="4" id="KW-1185">Reference proteome</keyword>
<feature type="non-terminal residue" evidence="2">
    <location>
        <position position="236"/>
    </location>
</feature>
<dbReference type="GO" id="GO:1990071">
    <property type="term" value="C:TRAPPII protein complex"/>
    <property type="evidence" value="ECO:0007669"/>
    <property type="project" value="InterPro"/>
</dbReference>
<dbReference type="PANTHER" id="PTHR13251:SF3">
    <property type="entry name" value="TRAFFICKING PROTEIN PARTICLE COMPLEX SUBUNIT 10"/>
    <property type="match status" value="1"/>
</dbReference>